<proteinExistence type="predicted"/>
<sequence length="672" mass="76611">MPTSRRRQWVWVPKDAHSETRKHLPASKLEKGIVPTWTGRPEWTQDKPTGEWGMKCVDRWCLLPPYDITITEEQWKAYYDERSALDKINTVGSAESEAVIGEYLEENTWKVLRKAAEHIASAILTSALDDTERQKSIARTLLGSLYFMSVEGSAECDCEPEPRSVDTTTRLYSPFGLGTSIDFHYDYHYRMRLHEDERSSTLNAAYRDIAECDPDNPTKCAAEPEEPEEGDAEPIENFKVEDFLDGWSTMYVTKENIKKFEEPFLGTNGWISPRKLVDILMAAGTALLHRELDTEAGEHLQHKFDYYQGEKAGRGIFAEERRHLTELEKAEKELDKRDKTRENPEWTQEKPTGEWAAKCVDRWCLLAPYNTTITEEQWKAYYEERSALDRINTMDSDESAAIEGESLDESTWKVLRKAVEHIASAILASALDDVRRKKSIARTLLGSLYFMSVDGSSEGLSAPEPRNLDTTTRLYSPFGLGTSIDFHYNYHYRMRSYEDERDAMLNAAGREIGECDPDSPTKCAAEPELPEDSEGEGEGPIQVDNLKACTLFSGVQDMIDGWSTMYITEESVKSFEEPLFGTNGWISPRKLVDILMAAGTALFHGEVDTEAGEHLQHEFDYYQGEKSGKGIFVKERKQLTQLEKAQKAKDKEDPTRDFCVPERLLLLARYGD</sequence>
<keyword evidence="3" id="KW-1185">Reference proteome</keyword>
<feature type="region of interest" description="Disordered" evidence="1">
    <location>
        <begin position="512"/>
        <end position="539"/>
    </location>
</feature>
<protein>
    <submittedName>
        <fullName evidence="2">Mitochondrial protein</fullName>
    </submittedName>
</protein>
<accession>A0A0K6FW40</accession>
<dbReference type="AlphaFoldDB" id="A0A0K6FW40"/>
<evidence type="ECO:0000313" key="2">
    <source>
        <dbReference type="EMBL" id="CUA70515.1"/>
    </source>
</evidence>
<gene>
    <name evidence="2" type="ORF">RSOLAG22IIIB_08930</name>
</gene>
<organism evidence="2 3">
    <name type="scientific">Rhizoctonia solani</name>
    <dbReference type="NCBI Taxonomy" id="456999"/>
    <lineage>
        <taxon>Eukaryota</taxon>
        <taxon>Fungi</taxon>
        <taxon>Dikarya</taxon>
        <taxon>Basidiomycota</taxon>
        <taxon>Agaricomycotina</taxon>
        <taxon>Agaricomycetes</taxon>
        <taxon>Cantharellales</taxon>
        <taxon>Ceratobasidiaceae</taxon>
        <taxon>Rhizoctonia</taxon>
    </lineage>
</organism>
<dbReference type="EMBL" id="CYGV01001125">
    <property type="protein sequence ID" value="CUA70515.1"/>
    <property type="molecule type" value="Genomic_DNA"/>
</dbReference>
<evidence type="ECO:0000313" key="3">
    <source>
        <dbReference type="Proteomes" id="UP000044841"/>
    </source>
</evidence>
<feature type="compositionally biased region" description="Acidic residues" evidence="1">
    <location>
        <begin position="528"/>
        <end position="537"/>
    </location>
</feature>
<name>A0A0K6FW40_9AGAM</name>
<dbReference type="Proteomes" id="UP000044841">
    <property type="component" value="Unassembled WGS sequence"/>
</dbReference>
<reference evidence="2 3" key="1">
    <citation type="submission" date="2015-07" db="EMBL/GenBank/DDBJ databases">
        <authorList>
            <person name="Noorani M."/>
        </authorList>
    </citation>
    <scope>NUCLEOTIDE SEQUENCE [LARGE SCALE GENOMIC DNA]</scope>
    <source>
        <strain evidence="2">BBA 69670</strain>
    </source>
</reference>
<evidence type="ECO:0000256" key="1">
    <source>
        <dbReference type="SAM" id="MobiDB-lite"/>
    </source>
</evidence>